<dbReference type="AlphaFoldDB" id="A0A154BS78"/>
<evidence type="ECO:0000313" key="2">
    <source>
        <dbReference type="Proteomes" id="UP000076268"/>
    </source>
</evidence>
<sequence>MASFEKMAKSLMEETSKTATTVTQIARDTAFLKTVVQNQEIIIVQNKKMIELLDRLQTVLAEKE</sequence>
<evidence type="ECO:0000313" key="1">
    <source>
        <dbReference type="EMBL" id="KYZ76680.1"/>
    </source>
</evidence>
<accession>A0A154BS78</accession>
<dbReference type="EMBL" id="LSGP01000017">
    <property type="protein sequence ID" value="KYZ76680.1"/>
    <property type="molecule type" value="Genomic_DNA"/>
</dbReference>
<dbReference type="RefSeq" id="WP_066242559.1">
    <property type="nucleotide sequence ID" value="NZ_LSGP01000017.1"/>
</dbReference>
<reference evidence="1 2" key="1">
    <citation type="submission" date="2016-02" db="EMBL/GenBank/DDBJ databases">
        <title>Anaerosporomusa subterraneum gen. nov., sp. nov., a spore-forming obligate anaerobe isolated from saprolite.</title>
        <authorList>
            <person name="Choi J.K."/>
            <person name="Shah M."/>
            <person name="Yee N."/>
        </authorList>
    </citation>
    <scope>NUCLEOTIDE SEQUENCE [LARGE SCALE GENOMIC DNA]</scope>
    <source>
        <strain evidence="1 2">RU4</strain>
    </source>
</reference>
<keyword evidence="2" id="KW-1185">Reference proteome</keyword>
<gene>
    <name evidence="1" type="ORF">AXX12_09685</name>
</gene>
<protein>
    <submittedName>
        <fullName evidence="1">Uncharacterized protein</fullName>
    </submittedName>
</protein>
<comment type="caution">
    <text evidence="1">The sequence shown here is derived from an EMBL/GenBank/DDBJ whole genome shotgun (WGS) entry which is preliminary data.</text>
</comment>
<proteinExistence type="predicted"/>
<name>A0A154BS78_ANASB</name>
<dbReference type="Proteomes" id="UP000076268">
    <property type="component" value="Unassembled WGS sequence"/>
</dbReference>
<dbReference type="OrthoDB" id="1683630at2"/>
<organism evidence="1 2">
    <name type="scientific">Anaerosporomusa subterranea</name>
    <dbReference type="NCBI Taxonomy" id="1794912"/>
    <lineage>
        <taxon>Bacteria</taxon>
        <taxon>Bacillati</taxon>
        <taxon>Bacillota</taxon>
        <taxon>Negativicutes</taxon>
        <taxon>Acetonemataceae</taxon>
        <taxon>Anaerosporomusa</taxon>
    </lineage>
</organism>